<proteinExistence type="inferred from homology"/>
<dbReference type="SUPFAM" id="SSF56752">
    <property type="entry name" value="D-aminoacid aminotransferase-like PLP-dependent enzymes"/>
    <property type="match status" value="1"/>
</dbReference>
<protein>
    <submittedName>
        <fullName evidence="4">Aminodeoxychorismate lyase</fullName>
    </submittedName>
</protein>
<dbReference type="GO" id="GO:0046394">
    <property type="term" value="P:carboxylic acid biosynthetic process"/>
    <property type="evidence" value="ECO:0007669"/>
    <property type="project" value="UniProtKB-ARBA"/>
</dbReference>
<evidence type="ECO:0000256" key="2">
    <source>
        <dbReference type="ARBA" id="ARBA00009320"/>
    </source>
</evidence>
<dbReference type="CDD" id="cd00449">
    <property type="entry name" value="PLPDE_IV"/>
    <property type="match status" value="1"/>
</dbReference>
<dbReference type="InterPro" id="IPR001544">
    <property type="entry name" value="Aminotrans_IV"/>
</dbReference>
<reference evidence="4 5" key="1">
    <citation type="submission" date="2020-01" db="EMBL/GenBank/DDBJ databases">
        <title>Ponticoccus aerotolerans gen. nov., sp. nov., an anaerobic bacterium and proposal of Ponticoccusceae fam. nov., Ponticoccusles ord. nov. and Ponticoccuse classis nov. in the phylum Kiritimatiellaeota.</title>
        <authorList>
            <person name="Zhou L.Y."/>
            <person name="Du Z.J."/>
        </authorList>
    </citation>
    <scope>NUCLEOTIDE SEQUENCE [LARGE SCALE GENOMIC DNA]</scope>
    <source>
        <strain evidence="4 5">S-5007</strain>
    </source>
</reference>
<keyword evidence="3" id="KW-0663">Pyridoxal phosphate</keyword>
<dbReference type="EMBL" id="CP047593">
    <property type="protein sequence ID" value="QHI68449.1"/>
    <property type="molecule type" value="Genomic_DNA"/>
</dbReference>
<dbReference type="PANTHER" id="PTHR42743">
    <property type="entry name" value="AMINO-ACID AMINOTRANSFERASE"/>
    <property type="match status" value="1"/>
</dbReference>
<dbReference type="InterPro" id="IPR043131">
    <property type="entry name" value="BCAT-like_N"/>
</dbReference>
<dbReference type="Proteomes" id="UP000464954">
    <property type="component" value="Chromosome"/>
</dbReference>
<evidence type="ECO:0000256" key="3">
    <source>
        <dbReference type="ARBA" id="ARBA00022898"/>
    </source>
</evidence>
<dbReference type="AlphaFoldDB" id="A0A6P1M0Y1"/>
<dbReference type="Pfam" id="PF01063">
    <property type="entry name" value="Aminotran_4"/>
    <property type="match status" value="1"/>
</dbReference>
<dbReference type="PANTHER" id="PTHR42743:SF22">
    <property type="entry name" value="D-AMINO-ACID TRANSAMINASE, CHLOROPLASTIC"/>
    <property type="match status" value="1"/>
</dbReference>
<evidence type="ECO:0000313" key="4">
    <source>
        <dbReference type="EMBL" id="QHI68449.1"/>
    </source>
</evidence>
<dbReference type="Gene3D" id="3.30.470.10">
    <property type="match status" value="1"/>
</dbReference>
<dbReference type="FunFam" id="3.20.10.10:FF:000002">
    <property type="entry name" value="D-alanine aminotransferase"/>
    <property type="match status" value="1"/>
</dbReference>
<sequence length="326" mass="35504">MRKFQTLENDEWLARLTAARSGLSDLLYAMYSSLTGGITTDPALMTIPADDHLAHRGDGVFESLKCINGSLYNVKAHLLRLERSCRGIDMELPCPHDELEQIICDTILAGNQNNCLVRVLVSRGTGNMGIDPAQCKGPELYVLAYRYTARIQDGKLKPARAAISSVPIKPPQLATIKTCNYLPNALMKLEANRRGVDFVISIDQNGNLGEGATENIGILTPDNELLMPPPVNILTGTTARRALDLAQQLVASGVLKCAEYRDISPNQAAQAREIFIFGTTTDVTSVIEWEGRPVNNGTPGPVAGKLLNLLTNDMTPQSDTLTEIFK</sequence>
<dbReference type="InterPro" id="IPR050571">
    <property type="entry name" value="Class-IV_PLP-Dep_Aminotrnsfr"/>
</dbReference>
<keyword evidence="5" id="KW-1185">Reference proteome</keyword>
<comment type="similarity">
    <text evidence="2">Belongs to the class-IV pyridoxal-phosphate-dependent aminotransferase family.</text>
</comment>
<dbReference type="GO" id="GO:0008652">
    <property type="term" value="P:amino acid biosynthetic process"/>
    <property type="evidence" value="ECO:0007669"/>
    <property type="project" value="UniProtKB-ARBA"/>
</dbReference>
<evidence type="ECO:0000313" key="5">
    <source>
        <dbReference type="Proteomes" id="UP000464954"/>
    </source>
</evidence>
<organism evidence="4 5">
    <name type="scientific">Tichowtungia aerotolerans</name>
    <dbReference type="NCBI Taxonomy" id="2697043"/>
    <lineage>
        <taxon>Bacteria</taxon>
        <taxon>Pseudomonadati</taxon>
        <taxon>Kiritimatiellota</taxon>
        <taxon>Tichowtungiia</taxon>
        <taxon>Tichowtungiales</taxon>
        <taxon>Tichowtungiaceae</taxon>
        <taxon>Tichowtungia</taxon>
    </lineage>
</organism>
<dbReference type="InterPro" id="IPR043132">
    <property type="entry name" value="BCAT-like_C"/>
</dbReference>
<keyword evidence="4" id="KW-0456">Lyase</keyword>
<dbReference type="KEGG" id="taer:GT409_02935"/>
<dbReference type="InterPro" id="IPR036038">
    <property type="entry name" value="Aminotransferase-like"/>
</dbReference>
<comment type="cofactor">
    <cofactor evidence="1">
        <name>pyridoxal 5'-phosphate</name>
        <dbReference type="ChEBI" id="CHEBI:597326"/>
    </cofactor>
</comment>
<dbReference type="GO" id="GO:0016829">
    <property type="term" value="F:lyase activity"/>
    <property type="evidence" value="ECO:0007669"/>
    <property type="project" value="UniProtKB-KW"/>
</dbReference>
<gene>
    <name evidence="4" type="ORF">GT409_02935</name>
</gene>
<evidence type="ECO:0000256" key="1">
    <source>
        <dbReference type="ARBA" id="ARBA00001933"/>
    </source>
</evidence>
<dbReference type="RefSeq" id="WP_160626780.1">
    <property type="nucleotide sequence ID" value="NZ_CP047593.1"/>
</dbReference>
<name>A0A6P1M0Y1_9BACT</name>
<accession>A0A6P1M0Y1</accession>
<dbReference type="Gene3D" id="3.20.10.10">
    <property type="entry name" value="D-amino Acid Aminotransferase, subunit A, domain 2"/>
    <property type="match status" value="1"/>
</dbReference>